<dbReference type="InterPro" id="IPR000387">
    <property type="entry name" value="Tyr_Pase_dom"/>
</dbReference>
<feature type="domain" description="Tyrosine-protein phosphatase" evidence="6">
    <location>
        <begin position="1253"/>
        <end position="1517"/>
    </location>
</feature>
<keyword evidence="10" id="KW-1185">Reference proteome</keyword>
<keyword evidence="5" id="KW-0812">Transmembrane</keyword>
<accession>A0A8S1H4K5</accession>
<gene>
    <name evidence="9" type="ORF">CAUJ_LOCUS6344</name>
</gene>
<dbReference type="SMART" id="SM00194">
    <property type="entry name" value="PTPc"/>
    <property type="match status" value="1"/>
</dbReference>
<evidence type="ECO:0000259" key="7">
    <source>
        <dbReference type="PROSITE" id="PS50056"/>
    </source>
</evidence>
<comment type="caution">
    <text evidence="9">The sequence shown here is derived from an EMBL/GenBank/DDBJ whole genome shotgun (WGS) entry which is preliminary data.</text>
</comment>
<proteinExistence type="predicted"/>
<dbReference type="PANTHER" id="PTHR46163:SF5">
    <property type="entry name" value="TYROSINE-PROTEIN PHOSPHATASE"/>
    <property type="match status" value="1"/>
</dbReference>
<dbReference type="InterPro" id="IPR029021">
    <property type="entry name" value="Prot-tyrosine_phosphatase-like"/>
</dbReference>
<dbReference type="GO" id="GO:0004725">
    <property type="term" value="F:protein tyrosine phosphatase activity"/>
    <property type="evidence" value="ECO:0007669"/>
    <property type="project" value="InterPro"/>
</dbReference>
<feature type="compositionally biased region" description="Low complexity" evidence="4">
    <location>
        <begin position="618"/>
        <end position="640"/>
    </location>
</feature>
<evidence type="ECO:0000256" key="2">
    <source>
        <dbReference type="ARBA" id="ARBA00022833"/>
    </source>
</evidence>
<feature type="region of interest" description="Disordered" evidence="4">
    <location>
        <begin position="347"/>
        <end position="512"/>
    </location>
</feature>
<dbReference type="Gene3D" id="3.90.190.10">
    <property type="entry name" value="Protein tyrosine phosphatase superfamily"/>
    <property type="match status" value="1"/>
</dbReference>
<feature type="region of interest" description="Disordered" evidence="4">
    <location>
        <begin position="754"/>
        <end position="784"/>
    </location>
</feature>
<feature type="transmembrane region" description="Helical" evidence="5">
    <location>
        <begin position="162"/>
        <end position="181"/>
    </location>
</feature>
<feature type="compositionally biased region" description="Polar residues" evidence="4">
    <location>
        <begin position="480"/>
        <end position="490"/>
    </location>
</feature>
<feature type="region of interest" description="Disordered" evidence="4">
    <location>
        <begin position="698"/>
        <end position="738"/>
    </location>
</feature>
<dbReference type="GO" id="GO:0008270">
    <property type="term" value="F:zinc ion binding"/>
    <property type="evidence" value="ECO:0007669"/>
    <property type="project" value="UniProtKB-KW"/>
</dbReference>
<feature type="compositionally biased region" description="Polar residues" evidence="4">
    <location>
        <begin position="422"/>
        <end position="432"/>
    </location>
</feature>
<dbReference type="PROSITE" id="PS00383">
    <property type="entry name" value="TYR_PHOSPHATASE_1"/>
    <property type="match status" value="1"/>
</dbReference>
<evidence type="ECO:0000256" key="5">
    <source>
        <dbReference type="SAM" id="Phobius"/>
    </source>
</evidence>
<keyword evidence="5" id="KW-0472">Membrane</keyword>
<name>A0A8S1H4K5_9PELO</name>
<dbReference type="FunFam" id="3.90.190.10:FF:000114">
    <property type="entry name" value="Tyrosine-protein phosphatase"/>
    <property type="match status" value="1"/>
</dbReference>
<feature type="region of interest" description="Disordered" evidence="4">
    <location>
        <begin position="956"/>
        <end position="975"/>
    </location>
</feature>
<feature type="compositionally biased region" description="Polar residues" evidence="4">
    <location>
        <begin position="448"/>
        <end position="463"/>
    </location>
</feature>
<evidence type="ECO:0000313" key="9">
    <source>
        <dbReference type="EMBL" id="CAD6190425.1"/>
    </source>
</evidence>
<keyword evidence="2" id="KW-0862">Zinc</keyword>
<feature type="compositionally biased region" description="Polar residues" evidence="4">
    <location>
        <begin position="698"/>
        <end position="708"/>
    </location>
</feature>
<evidence type="ECO:0000256" key="3">
    <source>
        <dbReference type="PROSITE-ProRule" id="PRU00175"/>
    </source>
</evidence>
<feature type="compositionally biased region" description="Basic and acidic residues" evidence="4">
    <location>
        <begin position="1000"/>
        <end position="1011"/>
    </location>
</feature>
<evidence type="ECO:0000259" key="8">
    <source>
        <dbReference type="PROSITE" id="PS50089"/>
    </source>
</evidence>
<dbReference type="PANTHER" id="PTHR46163">
    <property type="entry name" value="TYROSINE-PROTEIN PHOSPHATASE-RELATED"/>
    <property type="match status" value="1"/>
</dbReference>
<protein>
    <recommendedName>
        <fullName evidence="11">Protein-tyrosine-phosphatase</fullName>
    </recommendedName>
</protein>
<dbReference type="Proteomes" id="UP000835052">
    <property type="component" value="Unassembled WGS sequence"/>
</dbReference>
<feature type="compositionally biased region" description="Polar residues" evidence="4">
    <location>
        <begin position="769"/>
        <end position="782"/>
    </location>
</feature>
<dbReference type="OrthoDB" id="8815311at2759"/>
<feature type="region of interest" description="Disordered" evidence="4">
    <location>
        <begin position="1118"/>
        <end position="1154"/>
    </location>
</feature>
<feature type="compositionally biased region" description="Basic and acidic residues" evidence="4">
    <location>
        <begin position="372"/>
        <end position="418"/>
    </location>
</feature>
<dbReference type="PROSITE" id="PS50089">
    <property type="entry name" value="ZF_RING_2"/>
    <property type="match status" value="1"/>
</dbReference>
<dbReference type="EMBL" id="CAJGYM010000015">
    <property type="protein sequence ID" value="CAD6190425.1"/>
    <property type="molecule type" value="Genomic_DNA"/>
</dbReference>
<evidence type="ECO:0000256" key="1">
    <source>
        <dbReference type="ARBA" id="ARBA00022771"/>
    </source>
</evidence>
<keyword evidence="1 3" id="KW-0863">Zinc-finger</keyword>
<evidence type="ECO:0008006" key="11">
    <source>
        <dbReference type="Google" id="ProtNLM"/>
    </source>
</evidence>
<dbReference type="SUPFAM" id="SSF52799">
    <property type="entry name" value="(Phosphotyrosine protein) phosphatases II"/>
    <property type="match status" value="1"/>
</dbReference>
<feature type="region of interest" description="Disordered" evidence="4">
    <location>
        <begin position="559"/>
        <end position="640"/>
    </location>
</feature>
<dbReference type="InterPro" id="IPR001841">
    <property type="entry name" value="Znf_RING"/>
</dbReference>
<reference evidence="9" key="1">
    <citation type="submission" date="2020-10" db="EMBL/GenBank/DDBJ databases">
        <authorList>
            <person name="Kikuchi T."/>
        </authorList>
    </citation>
    <scope>NUCLEOTIDE SEQUENCE</scope>
    <source>
        <strain evidence="9">NKZ352</strain>
    </source>
</reference>
<feature type="compositionally biased region" description="Polar residues" evidence="4">
    <location>
        <begin position="839"/>
        <end position="853"/>
    </location>
</feature>
<sequence length="1545" mass="173479">MGDCLKADLETHPLLDCPCCCRRFELEGKQPCLFVQCGHSVCLKCFNASAQCIQCKNGVLQDIIRNQQLLEFLKNSRKQKTGKFDFRSLRDRFLGFGRELAQLGGEFQDKNNDPWKLFLLSLYEAFRLVPAFTFSWQRYEFEDNQMHCSIAGHSDAMTTDRIMILVVWLLSIAFSPAYLIRRIIEMFLPQRRNWLKVACLIVEIFSTVLLLATIVSFGINSQYDCCALPRETSPVCELGVSYWLAVLSAVGPLLLLIHRLKALKTLASSYTLSKENEKSEMISLKSSVSFSNVATIEVVGRSKSPNGASFFVELSPEEREDFNPALDEPGSFRSPQDEPSFLISKRIFKARKRPSGDDTSKVSSSEGVQEEPTSRKSSRIDFIDERSQGESSRSPEDEAHSSTKERKGSKLAHSKEEGPSGLKTQSSESKNPSAIEKEPENDVDSVNRMPSGTLSSENHSDSGSIEYFGGYTSSSSTTSQDAQNLGTIATITPPESRRASQDNLLPRPPPENSIETTRFFEAFENLLMNSEPSTLSSTTLSELLQRHSTVSSLLSNISTSASIERSHSESRRTSRSGSSIPPTFLHDVNSNMGRIGNRRYEKRPSFEMNRRTRYQRPSSQLSSSSPNYFETDSPSSTLSSTRLEELLQLGRSSTIRTDNSFELRSQRSEITFEMEPTVSGTNVMELLQPCAPTIASGSFGETQTNVSDSNRRRPLSFFTNEADTERREDTNSSNRDVNSVRRPEIYSWVLRSQPNSRLASTSSTPSSTRNFFGSNNSSSTMSEEILNHERNNSVRIDTTQEVRIEMEPPVMEIRSEQSISSTTRLSELVQEKARTISESISDISDGNRSNDGEVSSVDLDELIPGPSKESRNSSPLISTETEEQGDSVDEELDFFGETETLCQSPPDSLHGNESDDTIEDEPGPASEHLRNENSYWEIENECIDKSRFTTEGWVLESASSYEPHRVPVLPYRPGRREQRLALSVVNEEDEGASSSVSAGKENESHNEEKVSDWQAGKFLTVDLGVEASESTTGTGSEPPEGSKNLSYKVTRSSDSSETSVEESEEENAVQCDEEQRYFSEDASESEFGSEASNIIYPGGKKGLVDLGGTRTYDLADACARAGPSPSRPPDQFPGLTHKPGSKYQNRKKKFQQDSTVQLCDGAHYLDLKPRNVEKEKRMDLALKLFGSDKKKKDKESGEKREGKRNNVRPEELKRPSSAASSHSNGDEPCDFSQYVKVLEDFIFNTEKLGIDGLSKQYRKLDTQVDPTLSFEAFKQNMSKNRYSDVLCRDSTRVKLHMDATRSGDYIHANYVRTPYLHNAFICTQGPLQSTINDFWRMVFQERASSILMLCRPTEDGRPKCVMYWPEQESSDVHGCIRVTNCREIVDDNNCFEKVDLLVELSELCDIPEAEMPEDRRPLNVTLIKWTNWPDRGVPDEKCHTVPQKVLSMVRHGPCVIHCSAGIGRTGCMVALEFAHRLLSLGRHVDFEKIAVELRKQRAQCIQTEIQYLYIHRVMVAFAAGENGISQKARDAANAFLNFYDDHMKR</sequence>
<keyword evidence="5" id="KW-1133">Transmembrane helix</keyword>
<dbReference type="PROSITE" id="PS50056">
    <property type="entry name" value="TYR_PHOSPHATASE_2"/>
    <property type="match status" value="1"/>
</dbReference>
<feature type="compositionally biased region" description="Basic and acidic residues" evidence="4">
    <location>
        <begin position="1188"/>
        <end position="1214"/>
    </location>
</feature>
<keyword evidence="1 3" id="KW-0479">Metal-binding</keyword>
<dbReference type="CDD" id="cd00047">
    <property type="entry name" value="PTPc"/>
    <property type="match status" value="1"/>
</dbReference>
<feature type="region of interest" description="Disordered" evidence="4">
    <location>
        <begin position="1188"/>
        <end position="1226"/>
    </location>
</feature>
<dbReference type="InterPro" id="IPR003595">
    <property type="entry name" value="Tyr_Pase_cat"/>
</dbReference>
<organism evidence="9 10">
    <name type="scientific">Caenorhabditis auriculariae</name>
    <dbReference type="NCBI Taxonomy" id="2777116"/>
    <lineage>
        <taxon>Eukaryota</taxon>
        <taxon>Metazoa</taxon>
        <taxon>Ecdysozoa</taxon>
        <taxon>Nematoda</taxon>
        <taxon>Chromadorea</taxon>
        <taxon>Rhabditida</taxon>
        <taxon>Rhabditina</taxon>
        <taxon>Rhabditomorpha</taxon>
        <taxon>Rhabditoidea</taxon>
        <taxon>Rhabditidae</taxon>
        <taxon>Peloderinae</taxon>
        <taxon>Caenorhabditis</taxon>
    </lineage>
</organism>
<evidence type="ECO:0000313" key="10">
    <source>
        <dbReference type="Proteomes" id="UP000835052"/>
    </source>
</evidence>
<evidence type="ECO:0000256" key="4">
    <source>
        <dbReference type="SAM" id="MobiDB-lite"/>
    </source>
</evidence>
<dbReference type="PROSITE" id="PS50055">
    <property type="entry name" value="TYR_PHOSPHATASE_PTP"/>
    <property type="match status" value="1"/>
</dbReference>
<feature type="domain" description="Tyrosine specific protein phosphatases" evidence="7">
    <location>
        <begin position="1455"/>
        <end position="1508"/>
    </location>
</feature>
<feature type="region of interest" description="Disordered" evidence="4">
    <location>
        <begin position="900"/>
        <end position="933"/>
    </location>
</feature>
<feature type="transmembrane region" description="Helical" evidence="5">
    <location>
        <begin position="193"/>
        <end position="219"/>
    </location>
</feature>
<feature type="domain" description="RING-type" evidence="8">
    <location>
        <begin position="17"/>
        <end position="56"/>
    </location>
</feature>
<dbReference type="PRINTS" id="PR00700">
    <property type="entry name" value="PRTYPHPHTASE"/>
</dbReference>
<dbReference type="SMART" id="SM00404">
    <property type="entry name" value="PTPc_motif"/>
    <property type="match status" value="1"/>
</dbReference>
<dbReference type="InterPro" id="IPR052782">
    <property type="entry name" value="Oocyte-zygote_transition_reg"/>
</dbReference>
<feature type="compositionally biased region" description="Basic and acidic residues" evidence="4">
    <location>
        <begin position="598"/>
        <end position="610"/>
    </location>
</feature>
<dbReference type="Pfam" id="PF00102">
    <property type="entry name" value="Y_phosphatase"/>
    <property type="match status" value="1"/>
</dbReference>
<dbReference type="InterPro" id="IPR016130">
    <property type="entry name" value="Tyr_Pase_AS"/>
</dbReference>
<dbReference type="InterPro" id="IPR000242">
    <property type="entry name" value="PTP_cat"/>
</dbReference>
<evidence type="ECO:0000259" key="6">
    <source>
        <dbReference type="PROSITE" id="PS50055"/>
    </source>
</evidence>
<feature type="region of interest" description="Disordered" evidence="4">
    <location>
        <begin position="980"/>
        <end position="1094"/>
    </location>
</feature>
<feature type="region of interest" description="Disordered" evidence="4">
    <location>
        <begin position="839"/>
        <end position="888"/>
    </location>
</feature>